<dbReference type="Pfam" id="PF13185">
    <property type="entry name" value="GAF_2"/>
    <property type="match status" value="1"/>
</dbReference>
<dbReference type="SUPFAM" id="SSF55781">
    <property type="entry name" value="GAF domain-like"/>
    <property type="match status" value="1"/>
</dbReference>
<dbReference type="Gene3D" id="3.30.450.40">
    <property type="match status" value="1"/>
</dbReference>
<dbReference type="STRING" id="342668.A0A1B8GXX0"/>
<evidence type="ECO:0000256" key="1">
    <source>
        <dbReference type="ARBA" id="ARBA00038454"/>
    </source>
</evidence>
<accession>A0A1B8GXX0</accession>
<dbReference type="GO" id="GO:0033745">
    <property type="term" value="F:L-methionine-(R)-S-oxide reductase activity"/>
    <property type="evidence" value="ECO:0007669"/>
    <property type="project" value="TreeGrafter"/>
</dbReference>
<dbReference type="InterPro" id="IPR029016">
    <property type="entry name" value="GAF-like_dom_sf"/>
</dbReference>
<feature type="domain" description="GAF" evidence="2">
    <location>
        <begin position="70"/>
        <end position="175"/>
    </location>
</feature>
<keyword evidence="4" id="KW-1185">Reference proteome</keyword>
<dbReference type="EMBL" id="KV460208">
    <property type="protein sequence ID" value="OBU00693.2"/>
    <property type="molecule type" value="Genomic_DNA"/>
</dbReference>
<organism evidence="3 4">
    <name type="scientific">Pseudogymnoascus verrucosus</name>
    <dbReference type="NCBI Taxonomy" id="342668"/>
    <lineage>
        <taxon>Eukaryota</taxon>
        <taxon>Fungi</taxon>
        <taxon>Dikarya</taxon>
        <taxon>Ascomycota</taxon>
        <taxon>Pezizomycotina</taxon>
        <taxon>Leotiomycetes</taxon>
        <taxon>Thelebolales</taxon>
        <taxon>Thelebolaceae</taxon>
        <taxon>Pseudogymnoascus</taxon>
    </lineage>
</organism>
<name>A0A1B8GXX0_9PEZI</name>
<dbReference type="GO" id="GO:0005829">
    <property type="term" value="C:cytosol"/>
    <property type="evidence" value="ECO:0007669"/>
    <property type="project" value="TreeGrafter"/>
</dbReference>
<comment type="similarity">
    <text evidence="1">Belongs to the free Met sulfoxide reductase family.</text>
</comment>
<gene>
    <name evidence="3" type="ORF">VE01_01328</name>
</gene>
<dbReference type="PANTHER" id="PTHR21021">
    <property type="entry name" value="GAF/PUTATIVE CYTOSKELETAL PROTEIN"/>
    <property type="match status" value="1"/>
</dbReference>
<reference evidence="4" key="2">
    <citation type="journal article" date="2018" name="Nat. Commun.">
        <title>Extreme sensitivity to ultraviolet light in the fungal pathogen causing white-nose syndrome of bats.</title>
        <authorList>
            <person name="Palmer J.M."/>
            <person name="Drees K.P."/>
            <person name="Foster J.T."/>
            <person name="Lindner D.L."/>
        </authorList>
    </citation>
    <scope>NUCLEOTIDE SEQUENCE [LARGE SCALE GENOMIC DNA]</scope>
    <source>
        <strain evidence="4">UAMH 10579</strain>
    </source>
</reference>
<evidence type="ECO:0000313" key="3">
    <source>
        <dbReference type="EMBL" id="OBU00693.2"/>
    </source>
</evidence>
<dbReference type="PANTHER" id="PTHR21021:SF15">
    <property type="entry name" value="FREE METHIONINE-R-SULFOXIDE REDUCTASE"/>
    <property type="match status" value="1"/>
</dbReference>
<dbReference type="RefSeq" id="XP_059320055.1">
    <property type="nucleotide sequence ID" value="XM_059463348.1"/>
</dbReference>
<dbReference type="Proteomes" id="UP000091956">
    <property type="component" value="Unassembled WGS sequence"/>
</dbReference>
<sequence length="180" mass="19553">MEEHTAPHAEASTFKEGVSRADAYKQVLEQMKGLMEGQRNWVCNLANASSLLWHAYKSLPAPLSEVNWSGFYVLDRTTPSQLILGPFHGQVACQTIAFTRGVCGYAATHKTIQVVNNVEAFPNHIACDGATKSEVVVPLLVDGEVVAVLDVDCAVLSGFDEEDALALYELAELLAKGCDW</sequence>
<dbReference type="InterPro" id="IPR051330">
    <property type="entry name" value="Phosphatase_reg/MetRdx"/>
</dbReference>
<evidence type="ECO:0000259" key="2">
    <source>
        <dbReference type="Pfam" id="PF13185"/>
    </source>
</evidence>
<protein>
    <recommendedName>
        <fullName evidence="2">GAF domain-containing protein</fullName>
    </recommendedName>
</protein>
<reference evidence="3 4" key="1">
    <citation type="submission" date="2016-03" db="EMBL/GenBank/DDBJ databases">
        <title>Comparative genomics of Pseudogymnoascus destructans, the fungus causing white-nose syndrome of bats.</title>
        <authorList>
            <person name="Palmer J.M."/>
            <person name="Drees K.P."/>
            <person name="Foster J.T."/>
            <person name="Lindner D.L."/>
        </authorList>
    </citation>
    <scope>NUCLEOTIDE SEQUENCE [LARGE SCALE GENOMIC DNA]</scope>
    <source>
        <strain evidence="3 4">UAMH 10579</strain>
    </source>
</reference>
<dbReference type="InterPro" id="IPR003018">
    <property type="entry name" value="GAF"/>
</dbReference>
<dbReference type="FunFam" id="3.30.450.40:FF:000008">
    <property type="entry name" value="GAF domain-containing proteins"/>
    <property type="match status" value="1"/>
</dbReference>
<dbReference type="GeneID" id="28834714"/>
<proteinExistence type="inferred from homology"/>
<dbReference type="AlphaFoldDB" id="A0A1B8GXX0"/>
<evidence type="ECO:0000313" key="4">
    <source>
        <dbReference type="Proteomes" id="UP000091956"/>
    </source>
</evidence>